<accession>A0AAW1YP34</accession>
<evidence type="ECO:0000313" key="6">
    <source>
        <dbReference type="EMBL" id="KAK9950334.1"/>
    </source>
</evidence>
<feature type="region of interest" description="Disordered" evidence="4">
    <location>
        <begin position="119"/>
        <end position="198"/>
    </location>
</feature>
<evidence type="ECO:0000256" key="4">
    <source>
        <dbReference type="SAM" id="MobiDB-lite"/>
    </source>
</evidence>
<dbReference type="InterPro" id="IPR008889">
    <property type="entry name" value="VQ"/>
</dbReference>
<feature type="compositionally biased region" description="Basic and acidic residues" evidence="4">
    <location>
        <begin position="146"/>
        <end position="164"/>
    </location>
</feature>
<feature type="region of interest" description="Disordered" evidence="4">
    <location>
        <begin position="32"/>
        <end position="84"/>
    </location>
</feature>
<dbReference type="AlphaFoldDB" id="A0AAW1YP34"/>
<reference evidence="6 7" key="1">
    <citation type="journal article" date="2023" name="G3 (Bethesda)">
        <title>A chromosome-length genome assembly and annotation of blackberry (Rubus argutus, cv. 'Hillquist').</title>
        <authorList>
            <person name="Bruna T."/>
            <person name="Aryal R."/>
            <person name="Dudchenko O."/>
            <person name="Sargent D.J."/>
            <person name="Mead D."/>
            <person name="Buti M."/>
            <person name="Cavallini A."/>
            <person name="Hytonen T."/>
            <person name="Andres J."/>
            <person name="Pham M."/>
            <person name="Weisz D."/>
            <person name="Mascagni F."/>
            <person name="Usai G."/>
            <person name="Natali L."/>
            <person name="Bassil N."/>
            <person name="Fernandez G.E."/>
            <person name="Lomsadze A."/>
            <person name="Armour M."/>
            <person name="Olukolu B."/>
            <person name="Poorten T."/>
            <person name="Britton C."/>
            <person name="Davik J."/>
            <person name="Ashrafi H."/>
            <person name="Aiden E.L."/>
            <person name="Borodovsky M."/>
            <person name="Worthington M."/>
        </authorList>
    </citation>
    <scope>NUCLEOTIDE SEQUENCE [LARGE SCALE GENOMIC DNA]</scope>
    <source>
        <strain evidence="6">PI 553951</strain>
    </source>
</reference>
<dbReference type="GO" id="GO:0005634">
    <property type="term" value="C:nucleus"/>
    <property type="evidence" value="ECO:0007669"/>
    <property type="project" value="UniProtKB-SubCell"/>
</dbReference>
<evidence type="ECO:0000256" key="1">
    <source>
        <dbReference type="ARBA" id="ARBA00004123"/>
    </source>
</evidence>
<keyword evidence="2" id="KW-0597">Phosphoprotein</keyword>
<name>A0AAW1YP34_RUBAR</name>
<organism evidence="6 7">
    <name type="scientific">Rubus argutus</name>
    <name type="common">Southern blackberry</name>
    <dbReference type="NCBI Taxonomy" id="59490"/>
    <lineage>
        <taxon>Eukaryota</taxon>
        <taxon>Viridiplantae</taxon>
        <taxon>Streptophyta</taxon>
        <taxon>Embryophyta</taxon>
        <taxon>Tracheophyta</taxon>
        <taxon>Spermatophyta</taxon>
        <taxon>Magnoliopsida</taxon>
        <taxon>eudicotyledons</taxon>
        <taxon>Gunneridae</taxon>
        <taxon>Pentapetalae</taxon>
        <taxon>rosids</taxon>
        <taxon>fabids</taxon>
        <taxon>Rosales</taxon>
        <taxon>Rosaceae</taxon>
        <taxon>Rosoideae</taxon>
        <taxon>Rosoideae incertae sedis</taxon>
        <taxon>Rubus</taxon>
    </lineage>
</organism>
<evidence type="ECO:0000256" key="3">
    <source>
        <dbReference type="ARBA" id="ARBA00023242"/>
    </source>
</evidence>
<dbReference type="InterPro" id="IPR039611">
    <property type="entry name" value="VQ_4/11/13/19/31/33"/>
</dbReference>
<sequence length="198" mass="21584">MEMSEMEAGGCKPLTTFVHADTSTFREVVQRLTGGGGSNQTQTQTQTQHEKSIGAGAAGISSKRTTTSSSTSKLHERRQYMRPKLEIVKPATTSTSTTCHFKSSSPLVSPSTILSKLSIVEQENKGGGSPSAAANSTVRSYDNEDETNRNSHLEEEKAIQERRFYLHPSPRRGKSPKSPPELLTLFPLISPKSNLHNP</sequence>
<feature type="compositionally biased region" description="Low complexity" evidence="4">
    <location>
        <begin position="61"/>
        <end position="72"/>
    </location>
</feature>
<dbReference type="PANTHER" id="PTHR33402">
    <property type="entry name" value="VQ MOTIF-CONTAINING PROTEIN 11-LIKE"/>
    <property type="match status" value="1"/>
</dbReference>
<dbReference type="EMBL" id="JBEDUW010000001">
    <property type="protein sequence ID" value="KAK9950334.1"/>
    <property type="molecule type" value="Genomic_DNA"/>
</dbReference>
<evidence type="ECO:0000256" key="2">
    <source>
        <dbReference type="ARBA" id="ARBA00022553"/>
    </source>
</evidence>
<evidence type="ECO:0000313" key="7">
    <source>
        <dbReference type="Proteomes" id="UP001457282"/>
    </source>
</evidence>
<comment type="caution">
    <text evidence="6">The sequence shown here is derived from an EMBL/GenBank/DDBJ whole genome shotgun (WGS) entry which is preliminary data.</text>
</comment>
<protein>
    <recommendedName>
        <fullName evidence="5">VQ domain-containing protein</fullName>
    </recommendedName>
</protein>
<dbReference type="Pfam" id="PF05678">
    <property type="entry name" value="VQ"/>
    <property type="match status" value="1"/>
</dbReference>
<feature type="region of interest" description="Disordered" evidence="4">
    <location>
        <begin position="90"/>
        <end position="109"/>
    </location>
</feature>
<keyword evidence="7" id="KW-1185">Reference proteome</keyword>
<comment type="subcellular location">
    <subcellularLocation>
        <location evidence="1">Nucleus</location>
    </subcellularLocation>
</comment>
<gene>
    <name evidence="6" type="ORF">M0R45_005830</name>
</gene>
<dbReference type="Proteomes" id="UP001457282">
    <property type="component" value="Unassembled WGS sequence"/>
</dbReference>
<feature type="domain" description="VQ" evidence="5">
    <location>
        <begin position="15"/>
        <end position="34"/>
    </location>
</feature>
<dbReference type="PANTHER" id="PTHR33402:SF22">
    <property type="entry name" value="VQ MOTIF-CONTAINING PROTEIN 31"/>
    <property type="match status" value="1"/>
</dbReference>
<keyword evidence="3" id="KW-0539">Nucleus</keyword>
<evidence type="ECO:0000259" key="5">
    <source>
        <dbReference type="Pfam" id="PF05678"/>
    </source>
</evidence>
<proteinExistence type="predicted"/>
<feature type="compositionally biased region" description="Polar residues" evidence="4">
    <location>
        <begin position="91"/>
        <end position="109"/>
    </location>
</feature>
<feature type="compositionally biased region" description="Basic and acidic residues" evidence="4">
    <location>
        <begin position="73"/>
        <end position="84"/>
    </location>
</feature>